<dbReference type="CDD" id="cd07324">
    <property type="entry name" value="M48C_Oma1-like"/>
    <property type="match status" value="1"/>
</dbReference>
<reference evidence="8" key="1">
    <citation type="journal article" date="2014" name="Int. J. Syst. Evol. Microbiol.">
        <title>Complete genome sequence of Corynebacterium casei LMG S-19264T (=DSM 44701T), isolated from a smear-ripened cheese.</title>
        <authorList>
            <consortium name="US DOE Joint Genome Institute (JGI-PGF)"/>
            <person name="Walter F."/>
            <person name="Albersmeier A."/>
            <person name="Kalinowski J."/>
            <person name="Ruckert C."/>
        </authorList>
    </citation>
    <scope>NUCLEOTIDE SEQUENCE</scope>
    <source>
        <strain evidence="8">KCTC 22169</strain>
    </source>
</reference>
<dbReference type="PANTHER" id="PTHR22726">
    <property type="entry name" value="METALLOENDOPEPTIDASE OMA1"/>
    <property type="match status" value="1"/>
</dbReference>
<evidence type="ECO:0000256" key="3">
    <source>
        <dbReference type="ARBA" id="ARBA00022723"/>
    </source>
</evidence>
<dbReference type="InterPro" id="IPR051156">
    <property type="entry name" value="Mito/Outer_Membr_Metalloprot"/>
</dbReference>
<dbReference type="PANTHER" id="PTHR22726:SF1">
    <property type="entry name" value="METALLOENDOPEPTIDASE OMA1, MITOCHONDRIAL"/>
    <property type="match status" value="1"/>
</dbReference>
<dbReference type="GO" id="GO:0016020">
    <property type="term" value="C:membrane"/>
    <property type="evidence" value="ECO:0007669"/>
    <property type="project" value="TreeGrafter"/>
</dbReference>
<dbReference type="EMBL" id="BMXR01000008">
    <property type="protein sequence ID" value="GGX62273.1"/>
    <property type="molecule type" value="Genomic_DNA"/>
</dbReference>
<evidence type="ECO:0000256" key="6">
    <source>
        <dbReference type="ARBA" id="ARBA00023049"/>
    </source>
</evidence>
<keyword evidence="4" id="KW-0378">Hydrolase</keyword>
<evidence type="ECO:0000259" key="7">
    <source>
        <dbReference type="Pfam" id="PF01435"/>
    </source>
</evidence>
<accession>A0A918NDH4</accession>
<name>A0A918NDH4_9GAMM</name>
<dbReference type="Gene3D" id="3.30.2010.10">
    <property type="entry name" value="Metalloproteases ('zincins'), catalytic domain"/>
    <property type="match status" value="1"/>
</dbReference>
<keyword evidence="3" id="KW-0479">Metal-binding</keyword>
<dbReference type="GO" id="GO:0051603">
    <property type="term" value="P:proteolysis involved in protein catabolic process"/>
    <property type="evidence" value="ECO:0007669"/>
    <property type="project" value="TreeGrafter"/>
</dbReference>
<gene>
    <name evidence="8" type="ORF">GCM10007392_32690</name>
</gene>
<dbReference type="Pfam" id="PF01435">
    <property type="entry name" value="Peptidase_M48"/>
    <property type="match status" value="1"/>
</dbReference>
<keyword evidence="5" id="KW-0862">Zinc</keyword>
<dbReference type="GO" id="GO:0046872">
    <property type="term" value="F:metal ion binding"/>
    <property type="evidence" value="ECO:0007669"/>
    <property type="project" value="UniProtKB-KW"/>
</dbReference>
<dbReference type="AlphaFoldDB" id="A0A918NDH4"/>
<keyword evidence="6" id="KW-0482">Metalloprotease</keyword>
<evidence type="ECO:0000313" key="8">
    <source>
        <dbReference type="EMBL" id="GGX62273.1"/>
    </source>
</evidence>
<proteinExistence type="predicted"/>
<dbReference type="RefSeq" id="WP_189610624.1">
    <property type="nucleotide sequence ID" value="NZ_BMXR01000008.1"/>
</dbReference>
<keyword evidence="9" id="KW-1185">Reference proteome</keyword>
<reference evidence="8" key="2">
    <citation type="submission" date="2020-09" db="EMBL/GenBank/DDBJ databases">
        <authorList>
            <person name="Sun Q."/>
            <person name="Kim S."/>
        </authorList>
    </citation>
    <scope>NUCLEOTIDE SEQUENCE</scope>
    <source>
        <strain evidence="8">KCTC 22169</strain>
    </source>
</reference>
<sequence>MLFCKGRSKTGPLRPALGRRLGKLLIPLFSAWLSIVPVSVGAEDFGDQSLGWTRAQEEAVAGYLKRRMQAKGQILNDVWIEYWLAERAERLRQASTAPLGNLSVVLIDDHSFNAFALPGNVMGFHLGLWETAHTEAEFVSVLAHELAHLNLRHFNRLMENNRQQTWLALSGALLGIALIGVDPELGGAAFTSSQAGALQQSLAFSRSMETEADRFASQVLKDVGYDPSAGAAVFQRLQQQISFQPGLSDFWQTHPLPASRVARLDQADAPEGESPEHHYPALRWYLNQRFMPEDDFAERPSVYSEIEAKAGTPLPASLIAKADPNLPFGWILWQNGRANADIQQERLTELTRLFPDFDPAWYELARRTAPEGSENSDRCQRALGYLSRVNGTYIEVLEMKRRLTALCEPQREPEATALWLWHKGEENRAMNLLRRAVENPQSASQVARLRQLLTQFEEQRALLPRG</sequence>
<evidence type="ECO:0000256" key="4">
    <source>
        <dbReference type="ARBA" id="ARBA00022801"/>
    </source>
</evidence>
<evidence type="ECO:0000256" key="5">
    <source>
        <dbReference type="ARBA" id="ARBA00022833"/>
    </source>
</evidence>
<organism evidence="8 9">
    <name type="scientific">Saccharospirillum salsuginis</name>
    <dbReference type="NCBI Taxonomy" id="418750"/>
    <lineage>
        <taxon>Bacteria</taxon>
        <taxon>Pseudomonadati</taxon>
        <taxon>Pseudomonadota</taxon>
        <taxon>Gammaproteobacteria</taxon>
        <taxon>Oceanospirillales</taxon>
        <taxon>Saccharospirillaceae</taxon>
        <taxon>Saccharospirillum</taxon>
    </lineage>
</organism>
<keyword evidence="2" id="KW-0645">Protease</keyword>
<comment type="caution">
    <text evidence="8">The sequence shown here is derived from an EMBL/GenBank/DDBJ whole genome shotgun (WGS) entry which is preliminary data.</text>
</comment>
<dbReference type="InterPro" id="IPR001915">
    <property type="entry name" value="Peptidase_M48"/>
</dbReference>
<comment type="cofactor">
    <cofactor evidence="1">
        <name>Zn(2+)</name>
        <dbReference type="ChEBI" id="CHEBI:29105"/>
    </cofactor>
</comment>
<protein>
    <recommendedName>
        <fullName evidence="7">Peptidase M48 domain-containing protein</fullName>
    </recommendedName>
</protein>
<evidence type="ECO:0000256" key="2">
    <source>
        <dbReference type="ARBA" id="ARBA00022670"/>
    </source>
</evidence>
<dbReference type="GO" id="GO:0004222">
    <property type="term" value="F:metalloendopeptidase activity"/>
    <property type="evidence" value="ECO:0007669"/>
    <property type="project" value="InterPro"/>
</dbReference>
<feature type="domain" description="Peptidase M48" evidence="7">
    <location>
        <begin position="82"/>
        <end position="266"/>
    </location>
</feature>
<evidence type="ECO:0000256" key="1">
    <source>
        <dbReference type="ARBA" id="ARBA00001947"/>
    </source>
</evidence>
<evidence type="ECO:0000313" key="9">
    <source>
        <dbReference type="Proteomes" id="UP000626148"/>
    </source>
</evidence>
<dbReference type="Proteomes" id="UP000626148">
    <property type="component" value="Unassembled WGS sequence"/>
</dbReference>